<dbReference type="PANTHER" id="PTHR10067:SF13">
    <property type="entry name" value="PHOSPHATIDYLSERINE DECARBOXYLASE"/>
    <property type="match status" value="1"/>
</dbReference>
<reference evidence="3 4" key="1">
    <citation type="submission" date="2024-07" db="EMBL/GenBank/DDBJ databases">
        <title>Section-level genome sequencing and comparative genomics of Aspergillus sections Usti and Cavernicolus.</title>
        <authorList>
            <consortium name="Lawrence Berkeley National Laboratory"/>
            <person name="Nybo J.L."/>
            <person name="Vesth T.C."/>
            <person name="Theobald S."/>
            <person name="Frisvad J.C."/>
            <person name="Larsen T.O."/>
            <person name="Kjaerboelling I."/>
            <person name="Rothschild-Mancinelli K."/>
            <person name="Lyhne E.K."/>
            <person name="Kogle M.E."/>
            <person name="Barry K."/>
            <person name="Clum A."/>
            <person name="Na H."/>
            <person name="Ledsgaard L."/>
            <person name="Lin J."/>
            <person name="Lipzen A."/>
            <person name="Kuo A."/>
            <person name="Riley R."/>
            <person name="Mondo S."/>
            <person name="LaButti K."/>
            <person name="Haridas S."/>
            <person name="Pangalinan J."/>
            <person name="Salamov A.A."/>
            <person name="Simmons B.A."/>
            <person name="Magnuson J.K."/>
            <person name="Chen J."/>
            <person name="Drula E."/>
            <person name="Henrissat B."/>
            <person name="Wiebenga A."/>
            <person name="Lubbers R.J."/>
            <person name="Gomes A.C."/>
            <person name="Makela M.R."/>
            <person name="Stajich J."/>
            <person name="Grigoriev I.V."/>
            <person name="Mortensen U.H."/>
            <person name="De vries R.P."/>
            <person name="Baker S.E."/>
            <person name="Andersen M.R."/>
        </authorList>
    </citation>
    <scope>NUCLEOTIDE SEQUENCE [LARGE SCALE GENOMIC DNA]</scope>
    <source>
        <strain evidence="3 4">CBS 600.67</strain>
    </source>
</reference>
<dbReference type="EMBL" id="JBFXLS010000023">
    <property type="protein sequence ID" value="KAL2827783.1"/>
    <property type="molecule type" value="Genomic_DNA"/>
</dbReference>
<evidence type="ECO:0000256" key="1">
    <source>
        <dbReference type="ARBA" id="ARBA00022793"/>
    </source>
</evidence>
<sequence length="410" mass="46714">MISLPYVPKHAIARDLRDYIFRSQERARAFNFAVAAARAEDSGGLEEMNAEKIYNTNDYIWFVDEMLRWTPDVSSPGDAVLRKLLVFYWIFEQPSIRNLQTAIHPETSATDLKWLSYWLVSFARELGHFMETPESAKAIKSFYENPIYNKDRLLWQDPPSGGWKSFNEWFSREWKDINTARPLAGQGKDSVIVHGADSMFDGHWDIVNGIVDIEILRAKGIPWPISKLLQFAGSDYNNGGFMHAFLSPHDYHRQHAPVSGKVIRVDNIQDQVYLQVMKKRDGSGLAPGRGIIRDPQEVARKANLARDGEYRRLDAPDDAGYQWCQTRGLIEIQTGKYGKVAVLPIGMAQVSSVMITVKKDDTVQKGDNISYFQFGGSDIVIVFEKKVKFRDDLVVGETKLNVREKLADFV</sequence>
<keyword evidence="2" id="KW-0456">Lyase</keyword>
<comment type="caution">
    <text evidence="3">The sequence shown here is derived from an EMBL/GenBank/DDBJ whole genome shotgun (WGS) entry which is preliminary data.</text>
</comment>
<protein>
    <submittedName>
        <fullName evidence="3">Phosphatidylserine decarboxylase-domain-containing protein</fullName>
    </submittedName>
</protein>
<dbReference type="Proteomes" id="UP001610335">
    <property type="component" value="Unassembled WGS sequence"/>
</dbReference>
<dbReference type="PANTHER" id="PTHR10067">
    <property type="entry name" value="PHOSPHATIDYLSERINE DECARBOXYLASE"/>
    <property type="match status" value="1"/>
</dbReference>
<dbReference type="Pfam" id="PF02666">
    <property type="entry name" value="PS_Dcarbxylase"/>
    <property type="match status" value="1"/>
</dbReference>
<proteinExistence type="predicted"/>
<evidence type="ECO:0000313" key="3">
    <source>
        <dbReference type="EMBL" id="KAL2827783.1"/>
    </source>
</evidence>
<organism evidence="3 4">
    <name type="scientific">Aspergillus cavernicola</name>
    <dbReference type="NCBI Taxonomy" id="176166"/>
    <lineage>
        <taxon>Eukaryota</taxon>
        <taxon>Fungi</taxon>
        <taxon>Dikarya</taxon>
        <taxon>Ascomycota</taxon>
        <taxon>Pezizomycotina</taxon>
        <taxon>Eurotiomycetes</taxon>
        <taxon>Eurotiomycetidae</taxon>
        <taxon>Eurotiales</taxon>
        <taxon>Aspergillaceae</taxon>
        <taxon>Aspergillus</taxon>
        <taxon>Aspergillus subgen. Nidulantes</taxon>
    </lineage>
</organism>
<dbReference type="InterPro" id="IPR003817">
    <property type="entry name" value="PS_Dcarbxylase"/>
</dbReference>
<evidence type="ECO:0000256" key="2">
    <source>
        <dbReference type="ARBA" id="ARBA00023239"/>
    </source>
</evidence>
<name>A0ABR4IJ36_9EURO</name>
<accession>A0ABR4IJ36</accession>
<keyword evidence="1" id="KW-0210">Decarboxylase</keyword>
<gene>
    <name evidence="3" type="ORF">BDW59DRAFT_171224</name>
</gene>
<keyword evidence="4" id="KW-1185">Reference proteome</keyword>
<evidence type="ECO:0000313" key="4">
    <source>
        <dbReference type="Proteomes" id="UP001610335"/>
    </source>
</evidence>